<name>A0A2P5WP82_GOSBA</name>
<sequence>MKGASSASGPTAEIRHPFLQFPIRPQEEIFQILRARPLETVVARSDDPGTIQFRLGSLVRQLNVPVFGTALGLYTEEFIEENELHTLNHHIHHFPSQRWNALTPKAASYNPSRSKASALPPSLRYLHAILVHTLTEGERALASSTLTIHTFYGDGGYLHWTLCDAVGSAHRAPQHSSPIILPHSHGLDVPTGHFEHAKTSSKLKVGDKVSLDAADPYIDTAKLNEEIPLTVLSIFPFGTVEVSHPKFGTFKEGDPEDIADGVPPRHEDPPSQPPPPSHPIHAAGSYADISECLTQFEQQFIKSSKAYITQELETPLGKVLHDLPCPARPRP</sequence>
<proteinExistence type="predicted"/>
<feature type="region of interest" description="Disordered" evidence="1">
    <location>
        <begin position="246"/>
        <end position="283"/>
    </location>
</feature>
<organism evidence="2 3">
    <name type="scientific">Gossypium barbadense</name>
    <name type="common">Sea Island cotton</name>
    <name type="synonym">Hibiscus barbadensis</name>
    <dbReference type="NCBI Taxonomy" id="3634"/>
    <lineage>
        <taxon>Eukaryota</taxon>
        <taxon>Viridiplantae</taxon>
        <taxon>Streptophyta</taxon>
        <taxon>Embryophyta</taxon>
        <taxon>Tracheophyta</taxon>
        <taxon>Spermatophyta</taxon>
        <taxon>Magnoliopsida</taxon>
        <taxon>eudicotyledons</taxon>
        <taxon>Gunneridae</taxon>
        <taxon>Pentapetalae</taxon>
        <taxon>rosids</taxon>
        <taxon>malvids</taxon>
        <taxon>Malvales</taxon>
        <taxon>Malvaceae</taxon>
        <taxon>Malvoideae</taxon>
        <taxon>Gossypium</taxon>
    </lineage>
</organism>
<evidence type="ECO:0000313" key="3">
    <source>
        <dbReference type="Proteomes" id="UP000239757"/>
    </source>
</evidence>
<dbReference type="Proteomes" id="UP000239757">
    <property type="component" value="Unassembled WGS sequence"/>
</dbReference>
<dbReference type="EMBL" id="KZ666925">
    <property type="protein sequence ID" value="PPR92882.1"/>
    <property type="molecule type" value="Genomic_DNA"/>
</dbReference>
<dbReference type="AlphaFoldDB" id="A0A2P5WP82"/>
<evidence type="ECO:0000313" key="2">
    <source>
        <dbReference type="EMBL" id="PPR92882.1"/>
    </source>
</evidence>
<gene>
    <name evidence="2" type="ORF">GOBAR_AA27790</name>
</gene>
<accession>A0A2P5WP82</accession>
<evidence type="ECO:0000256" key="1">
    <source>
        <dbReference type="SAM" id="MobiDB-lite"/>
    </source>
</evidence>
<protein>
    <submittedName>
        <fullName evidence="2">Uncharacterized protein</fullName>
    </submittedName>
</protein>
<reference evidence="2 3" key="1">
    <citation type="submission" date="2015-01" db="EMBL/GenBank/DDBJ databases">
        <title>Genome of allotetraploid Gossypium barbadense reveals genomic plasticity and fiber elongation in cotton evolution.</title>
        <authorList>
            <person name="Chen X."/>
            <person name="Liu X."/>
            <person name="Zhao B."/>
            <person name="Zheng H."/>
            <person name="Hu Y."/>
            <person name="Lu G."/>
            <person name="Yang C."/>
            <person name="Chen J."/>
            <person name="Shan C."/>
            <person name="Zhang L."/>
            <person name="Zhou Y."/>
            <person name="Wang L."/>
            <person name="Guo W."/>
            <person name="Bai Y."/>
            <person name="Ruan J."/>
            <person name="Shangguan X."/>
            <person name="Mao Y."/>
            <person name="Jiang J."/>
            <person name="Zhu Y."/>
            <person name="Lei J."/>
            <person name="Kang H."/>
            <person name="Chen S."/>
            <person name="He X."/>
            <person name="Wang R."/>
            <person name="Wang Y."/>
            <person name="Chen J."/>
            <person name="Wang L."/>
            <person name="Yu S."/>
            <person name="Wang B."/>
            <person name="Wei J."/>
            <person name="Song S."/>
            <person name="Lu X."/>
            <person name="Gao Z."/>
            <person name="Gu W."/>
            <person name="Deng X."/>
            <person name="Ma D."/>
            <person name="Wang S."/>
            <person name="Liang W."/>
            <person name="Fang L."/>
            <person name="Cai C."/>
            <person name="Zhu X."/>
            <person name="Zhou B."/>
            <person name="Zhang Y."/>
            <person name="Chen Z."/>
            <person name="Xu S."/>
            <person name="Zhu R."/>
            <person name="Wang S."/>
            <person name="Zhang T."/>
            <person name="Zhao G."/>
        </authorList>
    </citation>
    <scope>NUCLEOTIDE SEQUENCE [LARGE SCALE GENOMIC DNA]</scope>
    <source>
        <strain evidence="3">cv. Xinhai21</strain>
        <tissue evidence="2">Leaf</tissue>
    </source>
</reference>